<keyword evidence="3" id="KW-1185">Reference proteome</keyword>
<dbReference type="InterPro" id="IPR029068">
    <property type="entry name" value="Glyas_Bleomycin-R_OHBP_Dase"/>
</dbReference>
<feature type="domain" description="VOC" evidence="1">
    <location>
        <begin position="82"/>
        <end position="196"/>
    </location>
</feature>
<dbReference type="Gene3D" id="3.10.180.10">
    <property type="entry name" value="2,3-Dihydroxybiphenyl 1,2-Dioxygenase, domain 1"/>
    <property type="match status" value="2"/>
</dbReference>
<dbReference type="RefSeq" id="WP_246395891.1">
    <property type="nucleotide sequence ID" value="NZ_JACCBA010000001.1"/>
</dbReference>
<dbReference type="Pfam" id="PF00903">
    <property type="entry name" value="Glyoxalase"/>
    <property type="match status" value="1"/>
</dbReference>
<evidence type="ECO:0000313" key="2">
    <source>
        <dbReference type="EMBL" id="NYD46594.1"/>
    </source>
</evidence>
<dbReference type="SUPFAM" id="SSF54593">
    <property type="entry name" value="Glyoxalase/Bleomycin resistance protein/Dihydroxybiphenyl dioxygenase"/>
    <property type="match status" value="1"/>
</dbReference>
<dbReference type="CDD" id="cd07247">
    <property type="entry name" value="SgaA_N_like"/>
    <property type="match status" value="1"/>
</dbReference>
<dbReference type="SUPFAM" id="SSF51735">
    <property type="entry name" value="NAD(P)-binding Rossmann-fold domains"/>
    <property type="match status" value="1"/>
</dbReference>
<protein>
    <recommendedName>
        <fullName evidence="1">VOC domain-containing protein</fullName>
    </recommendedName>
</protein>
<feature type="domain" description="VOC" evidence="1">
    <location>
        <begin position="210"/>
        <end position="322"/>
    </location>
</feature>
<dbReference type="Gene3D" id="3.40.50.720">
    <property type="entry name" value="NAD(P)-binding Rossmann-like Domain"/>
    <property type="match status" value="1"/>
</dbReference>
<dbReference type="PANTHER" id="PTHR33993:SF10">
    <property type="entry name" value="CONSERVED PROTEIN"/>
    <property type="match status" value="1"/>
</dbReference>
<dbReference type="InterPro" id="IPR037523">
    <property type="entry name" value="VOC_core"/>
</dbReference>
<dbReference type="InterPro" id="IPR004360">
    <property type="entry name" value="Glyas_Fos-R_dOase_dom"/>
</dbReference>
<dbReference type="InterPro" id="IPR041581">
    <property type="entry name" value="Glyoxalase_6"/>
</dbReference>
<dbReference type="Pfam" id="PF18029">
    <property type="entry name" value="Glyoxalase_6"/>
    <property type="match status" value="1"/>
</dbReference>
<dbReference type="InterPro" id="IPR036291">
    <property type="entry name" value="NAD(P)-bd_dom_sf"/>
</dbReference>
<evidence type="ECO:0000313" key="3">
    <source>
        <dbReference type="Proteomes" id="UP000529783"/>
    </source>
</evidence>
<sequence>MTVTVFGATGAIGSLTVVELLERGYDVTAYARPEVQVREGAAHVGVSWVYTGALGSGVMRDKMGTRQGETMSELTTTQPAGTPTWIDLGIPDLDRAMTFYGALFGWEFDVGPAEFGHYTQCLLRGRPVAAIRPNPDPDATDFWWNVYFATDDCDAAAARARDAGGSIITGPMDVLDQGRTAIIKDTTGAQCGLWQAGAHIGCEIVNEPNALLRNDLVTAESGPARDFYVAVFGYTLDANPDMPELDFTFLRRPDGHEIGGIAGDPKATKSRWGTLFQVDDADAAARRAVDAGGTSAEPYDMIYGRVANITDPFGTEFDVGAAMTS</sequence>
<reference evidence="2 3" key="1">
    <citation type="submission" date="2020-07" db="EMBL/GenBank/DDBJ databases">
        <title>Sequencing the genomes of 1000 actinobacteria strains.</title>
        <authorList>
            <person name="Klenk H.-P."/>
        </authorList>
    </citation>
    <scope>NUCLEOTIDE SEQUENCE [LARGE SCALE GENOMIC DNA]</scope>
    <source>
        <strain evidence="2 3">DSM 40398</strain>
    </source>
</reference>
<organism evidence="2 3">
    <name type="scientific">Actinomadura luteofluorescens</name>
    <dbReference type="NCBI Taxonomy" id="46163"/>
    <lineage>
        <taxon>Bacteria</taxon>
        <taxon>Bacillati</taxon>
        <taxon>Actinomycetota</taxon>
        <taxon>Actinomycetes</taxon>
        <taxon>Streptosporangiales</taxon>
        <taxon>Thermomonosporaceae</taxon>
        <taxon>Actinomadura</taxon>
    </lineage>
</organism>
<gene>
    <name evidence="2" type="ORF">BJY14_002577</name>
</gene>
<proteinExistence type="predicted"/>
<dbReference type="InterPro" id="IPR052164">
    <property type="entry name" value="Anthracycline_SecMetBiosynth"/>
</dbReference>
<dbReference type="AlphaFoldDB" id="A0A7Y9EF08"/>
<dbReference type="PROSITE" id="PS51819">
    <property type="entry name" value="VOC"/>
    <property type="match status" value="2"/>
</dbReference>
<dbReference type="Proteomes" id="UP000529783">
    <property type="component" value="Unassembled WGS sequence"/>
</dbReference>
<comment type="caution">
    <text evidence="2">The sequence shown here is derived from an EMBL/GenBank/DDBJ whole genome shotgun (WGS) entry which is preliminary data.</text>
</comment>
<evidence type="ECO:0000259" key="1">
    <source>
        <dbReference type="PROSITE" id="PS51819"/>
    </source>
</evidence>
<dbReference type="PANTHER" id="PTHR33993">
    <property type="entry name" value="GLYOXALASE-RELATED"/>
    <property type="match status" value="1"/>
</dbReference>
<dbReference type="EMBL" id="JACCBA010000001">
    <property type="protein sequence ID" value="NYD46594.1"/>
    <property type="molecule type" value="Genomic_DNA"/>
</dbReference>
<name>A0A7Y9EF08_9ACTN</name>
<accession>A0A7Y9EF08</accession>